<dbReference type="SUPFAM" id="SSF55785">
    <property type="entry name" value="PYP-like sensor domain (PAS domain)"/>
    <property type="match status" value="1"/>
</dbReference>
<dbReference type="InterPro" id="IPR035965">
    <property type="entry name" value="PAS-like_dom_sf"/>
</dbReference>
<dbReference type="SMART" id="SM00091">
    <property type="entry name" value="PAS"/>
    <property type="match status" value="1"/>
</dbReference>
<evidence type="ECO:0000256" key="4">
    <source>
        <dbReference type="ARBA" id="ARBA00023170"/>
    </source>
</evidence>
<dbReference type="GO" id="GO:0009881">
    <property type="term" value="F:photoreceptor activity"/>
    <property type="evidence" value="ECO:0007669"/>
    <property type="project" value="UniProtKB-KW"/>
</dbReference>
<evidence type="ECO:0000313" key="7">
    <source>
        <dbReference type="Proteomes" id="UP001055439"/>
    </source>
</evidence>
<dbReference type="OrthoDB" id="339325at2759"/>
<organism evidence="6 7">
    <name type="scientific">Musa troglodytarum</name>
    <name type="common">fe'i banana</name>
    <dbReference type="NCBI Taxonomy" id="320322"/>
    <lineage>
        <taxon>Eukaryota</taxon>
        <taxon>Viridiplantae</taxon>
        <taxon>Streptophyta</taxon>
        <taxon>Embryophyta</taxon>
        <taxon>Tracheophyta</taxon>
        <taxon>Spermatophyta</taxon>
        <taxon>Magnoliopsida</taxon>
        <taxon>Liliopsida</taxon>
        <taxon>Zingiberales</taxon>
        <taxon>Musaceae</taxon>
        <taxon>Musa</taxon>
    </lineage>
</organism>
<dbReference type="PROSITE" id="PS50112">
    <property type="entry name" value="PAS"/>
    <property type="match status" value="1"/>
</dbReference>
<evidence type="ECO:0000259" key="5">
    <source>
        <dbReference type="PROSITE" id="PS50112"/>
    </source>
</evidence>
<evidence type="ECO:0000313" key="6">
    <source>
        <dbReference type="EMBL" id="URD84899.1"/>
    </source>
</evidence>
<keyword evidence="1" id="KW-0600">Photoreceptor protein</keyword>
<sequence length="339" mass="37925">MGGSLEDLVKRFHDLEVSQAELRDQLQWMLGEGREGHAHGMRPREGGDVGLFLPGRFSHGSYRSVLKHVGHALHIYRPHTGEIIFWNQSAENLYGWTEDEAVGKRVGDLLMNEERIPYLGKIMDRLRRGQSWSGQLAFVKKSGETFMAMVTKSPLYEDGAFVGVITVSSDAALLDDDRSEMLRGCQDQAPGPARTCTRVRWRRPPPIASSVSNLLSVLLTCRVPTSIEQASKVFSRNRACGDTEHDESWQFGDESGKKELAVSCKLHFLPLLEGVTCKQSLHRIRMLTGTGNTSRNACEEEGHRGQLLKACRDVMYFTRCGLVVGDALFPVIIACKHER</sequence>
<protein>
    <submittedName>
        <fullName evidence="6">PAS fold</fullName>
    </submittedName>
</protein>
<name>A0A9E7JLA0_9LILI</name>
<dbReference type="Gene3D" id="3.30.450.20">
    <property type="entry name" value="PAS domain"/>
    <property type="match status" value="1"/>
</dbReference>
<dbReference type="AlphaFoldDB" id="A0A9E7JLA0"/>
<evidence type="ECO:0000256" key="1">
    <source>
        <dbReference type="ARBA" id="ARBA00022543"/>
    </source>
</evidence>
<keyword evidence="2" id="KW-0716">Sensory transduction</keyword>
<dbReference type="Proteomes" id="UP001055439">
    <property type="component" value="Chromosome 10"/>
</dbReference>
<dbReference type="InterPro" id="IPR000014">
    <property type="entry name" value="PAS"/>
</dbReference>
<dbReference type="Pfam" id="PF13426">
    <property type="entry name" value="PAS_9"/>
    <property type="match status" value="1"/>
</dbReference>
<dbReference type="EMBL" id="CP097503">
    <property type="protein sequence ID" value="URD84899.1"/>
    <property type="molecule type" value="Genomic_DNA"/>
</dbReference>
<dbReference type="CDD" id="cd00130">
    <property type="entry name" value="PAS"/>
    <property type="match status" value="1"/>
</dbReference>
<evidence type="ECO:0000256" key="2">
    <source>
        <dbReference type="ARBA" id="ARBA00022606"/>
    </source>
</evidence>
<proteinExistence type="predicted"/>
<feature type="domain" description="PAS" evidence="5">
    <location>
        <begin position="81"/>
        <end position="129"/>
    </location>
</feature>
<keyword evidence="7" id="KW-1185">Reference proteome</keyword>
<keyword evidence="3" id="KW-0157">Chromophore</keyword>
<dbReference type="NCBIfam" id="TIGR00229">
    <property type="entry name" value="sensory_box"/>
    <property type="match status" value="1"/>
</dbReference>
<evidence type="ECO:0000256" key="3">
    <source>
        <dbReference type="ARBA" id="ARBA00022991"/>
    </source>
</evidence>
<gene>
    <name evidence="6" type="ORF">MUK42_02722</name>
</gene>
<keyword evidence="4" id="KW-0675">Receptor</keyword>
<reference evidence="6" key="1">
    <citation type="submission" date="2022-05" db="EMBL/GenBank/DDBJ databases">
        <title>The Musa troglodytarum L. genome provides insights into the mechanism of non-climacteric behaviour and enrichment of carotenoids.</title>
        <authorList>
            <person name="Wang J."/>
        </authorList>
    </citation>
    <scope>NUCLEOTIDE SEQUENCE</scope>
    <source>
        <tissue evidence="6">Leaf</tissue>
    </source>
</reference>
<accession>A0A9E7JLA0</accession>